<evidence type="ECO:0000256" key="4">
    <source>
        <dbReference type="PIRSR" id="PIRSR015582-1"/>
    </source>
</evidence>
<dbReference type="PANTHER" id="PTHR32308:SF10">
    <property type="entry name" value="CITRATE LYASE SUBUNIT BETA"/>
    <property type="match status" value="1"/>
</dbReference>
<comment type="cofactor">
    <cofactor evidence="1">
        <name>Mg(2+)</name>
        <dbReference type="ChEBI" id="CHEBI:18420"/>
    </cofactor>
</comment>
<dbReference type="Proteomes" id="UP000188342">
    <property type="component" value="Unassembled WGS sequence"/>
</dbReference>
<feature type="domain" description="HpcH/HpaI aldolase/citrate lyase" evidence="6">
    <location>
        <begin position="30"/>
        <end position="212"/>
    </location>
</feature>
<dbReference type="OrthoDB" id="4322898at2"/>
<evidence type="ECO:0000256" key="5">
    <source>
        <dbReference type="PIRSR" id="PIRSR015582-2"/>
    </source>
</evidence>
<dbReference type="PIRSF" id="PIRSF015582">
    <property type="entry name" value="Cit_lyase_B"/>
    <property type="match status" value="1"/>
</dbReference>
<keyword evidence="3 5" id="KW-0460">Magnesium</keyword>
<dbReference type="Gene3D" id="3.20.20.60">
    <property type="entry name" value="Phosphoenolpyruvate-binding domains"/>
    <property type="match status" value="1"/>
</dbReference>
<dbReference type="STRING" id="1255658.FM114_11295"/>
<proteinExistence type="predicted"/>
<dbReference type="GO" id="GO:0006107">
    <property type="term" value="P:oxaloacetate metabolic process"/>
    <property type="evidence" value="ECO:0007669"/>
    <property type="project" value="TreeGrafter"/>
</dbReference>
<dbReference type="RefSeq" id="WP_094765258.1">
    <property type="nucleotide sequence ID" value="NZ_FUKQ01000044.1"/>
</dbReference>
<keyword evidence="2 5" id="KW-0479">Metal-binding</keyword>
<evidence type="ECO:0000256" key="2">
    <source>
        <dbReference type="ARBA" id="ARBA00022723"/>
    </source>
</evidence>
<accession>A0A1R4K461</accession>
<feature type="binding site" evidence="4">
    <location>
        <position position="69"/>
    </location>
    <ligand>
        <name>substrate</name>
    </ligand>
</feature>
<evidence type="ECO:0000256" key="1">
    <source>
        <dbReference type="ARBA" id="ARBA00001946"/>
    </source>
</evidence>
<evidence type="ECO:0000259" key="6">
    <source>
        <dbReference type="Pfam" id="PF03328"/>
    </source>
</evidence>
<dbReference type="EMBL" id="FUKQ01000044">
    <property type="protein sequence ID" value="SJN39016.1"/>
    <property type="molecule type" value="Genomic_DNA"/>
</dbReference>
<dbReference type="AlphaFoldDB" id="A0A1R4K461"/>
<name>A0A1R4K461_9ACTN</name>
<dbReference type="InterPro" id="IPR040442">
    <property type="entry name" value="Pyrv_kinase-like_dom_sf"/>
</dbReference>
<dbReference type="Pfam" id="PF03328">
    <property type="entry name" value="HpcH_HpaI"/>
    <property type="match status" value="1"/>
</dbReference>
<reference evidence="7 8" key="1">
    <citation type="submission" date="2017-02" db="EMBL/GenBank/DDBJ databases">
        <authorList>
            <person name="Peterson S.W."/>
        </authorList>
    </citation>
    <scope>NUCLEOTIDE SEQUENCE [LARGE SCALE GENOMIC DNA]</scope>
    <source>
        <strain evidence="7 8">LSP_Lj1</strain>
    </source>
</reference>
<feature type="binding site" evidence="5">
    <location>
        <position position="123"/>
    </location>
    <ligand>
        <name>Mg(2+)</name>
        <dbReference type="ChEBI" id="CHEBI:18420"/>
    </ligand>
</feature>
<feature type="binding site" evidence="4">
    <location>
        <position position="123"/>
    </location>
    <ligand>
        <name>substrate</name>
    </ligand>
</feature>
<keyword evidence="8" id="KW-1185">Reference proteome</keyword>
<keyword evidence="7" id="KW-0456">Lyase</keyword>
<dbReference type="GO" id="GO:0000287">
    <property type="term" value="F:magnesium ion binding"/>
    <property type="evidence" value="ECO:0007669"/>
    <property type="project" value="TreeGrafter"/>
</dbReference>
<dbReference type="PANTHER" id="PTHR32308">
    <property type="entry name" value="LYASE BETA SUBUNIT, PUTATIVE (AFU_ORTHOLOGUE AFUA_4G13030)-RELATED"/>
    <property type="match status" value="1"/>
</dbReference>
<evidence type="ECO:0000313" key="7">
    <source>
        <dbReference type="EMBL" id="SJN39016.1"/>
    </source>
</evidence>
<evidence type="ECO:0000313" key="8">
    <source>
        <dbReference type="Proteomes" id="UP000188342"/>
    </source>
</evidence>
<dbReference type="EC" id="4.1.3.6" evidence="7"/>
<organism evidence="7 8">
    <name type="scientific">Luteococcus japonicus LSP_Lj1</name>
    <dbReference type="NCBI Taxonomy" id="1255658"/>
    <lineage>
        <taxon>Bacteria</taxon>
        <taxon>Bacillati</taxon>
        <taxon>Actinomycetota</taxon>
        <taxon>Actinomycetes</taxon>
        <taxon>Propionibacteriales</taxon>
        <taxon>Propionibacteriaceae</taxon>
        <taxon>Luteococcus</taxon>
    </lineage>
</organism>
<evidence type="ECO:0000256" key="3">
    <source>
        <dbReference type="ARBA" id="ARBA00022842"/>
    </source>
</evidence>
<dbReference type="InterPro" id="IPR005000">
    <property type="entry name" value="Aldolase/citrate-lyase_domain"/>
</dbReference>
<dbReference type="InterPro" id="IPR011206">
    <property type="entry name" value="Citrate_lyase_beta/mcl1/mcl2"/>
</dbReference>
<gene>
    <name evidence="7" type="ORF">FM114_11295</name>
</gene>
<sequence>MTDAPTIGPDLARSWLLVNGLHTDRFTHVGQADIVVLDIEDAVAPANKAQARENVVQHLSSGEHHAWVRINGFGTEWWEADLKSLAALPGLEGIFLAMVEGPEHVMRTAAMLPDGTPIVALVETARGITYLPQIAASRHTFRLAFGLGDYRRDTGFDDDPTTLAYTRSQFTIASKAAGLPGAIDGPAVGATGVALADSAGVTSQFGMTGKICLMPEQTPIVNEILAPSINDMSWALDFLKEFNEAGAEIRNGSDLPRLARANKILSLAQAFGLTPPDGYHHFPAPSDTYHC</sequence>
<dbReference type="GO" id="GO:0008815">
    <property type="term" value="F:citrate (pro-3S)-lyase activity"/>
    <property type="evidence" value="ECO:0007669"/>
    <property type="project" value="UniProtKB-EC"/>
</dbReference>
<dbReference type="InterPro" id="IPR015813">
    <property type="entry name" value="Pyrv/PenolPyrv_kinase-like_dom"/>
</dbReference>
<feature type="binding site" evidence="5">
    <location>
        <position position="149"/>
    </location>
    <ligand>
        <name>Mg(2+)</name>
        <dbReference type="ChEBI" id="CHEBI:18420"/>
    </ligand>
</feature>
<dbReference type="SUPFAM" id="SSF51621">
    <property type="entry name" value="Phosphoenolpyruvate/pyruvate domain"/>
    <property type="match status" value="1"/>
</dbReference>
<protein>
    <submittedName>
        <fullName evidence="7">Citrate lyase beta chain</fullName>
        <ecNumber evidence="7">4.1.3.6</ecNumber>
    </submittedName>
</protein>